<evidence type="ECO:0000313" key="2">
    <source>
        <dbReference type="EMBL" id="RKN36254.1"/>
    </source>
</evidence>
<reference evidence="3 4" key="1">
    <citation type="submission" date="2018-09" db="EMBL/GenBank/DDBJ databases">
        <title>Micromonospora sp. nov. MS1-9, isolated from a root of Musa sp.</title>
        <authorList>
            <person name="Kuncharoen N."/>
            <person name="Kudo T."/>
            <person name="Ohkuma M."/>
            <person name="Yuki M."/>
            <person name="Tanasupawat S."/>
        </authorList>
    </citation>
    <scope>NUCLEOTIDE SEQUENCE [LARGE SCALE GENOMIC DNA]</scope>
    <source>
        <strain evidence="2 4">MS1-9</strain>
        <strain evidence="1 3">NGC1-4</strain>
    </source>
</reference>
<dbReference type="AlphaFoldDB" id="A0A3A9YMD0"/>
<evidence type="ECO:0000313" key="1">
    <source>
        <dbReference type="EMBL" id="RKN21405.1"/>
    </source>
</evidence>
<dbReference type="EMBL" id="RAZT01000001">
    <property type="protein sequence ID" value="RKN36254.1"/>
    <property type="molecule type" value="Genomic_DNA"/>
</dbReference>
<dbReference type="Proteomes" id="UP000271548">
    <property type="component" value="Unassembled WGS sequence"/>
</dbReference>
<sequence>MRLPRRLTLVVLALLVLGGAGYAGLRTAYHRAKDERDLIDLTRQSPWPREQLLIPDAVARPGKRNVAWLHRGGLEIAYDLDVGHGRTVPVVWGLHVPQPGTGLPEGVDCGSPLLRTCTDLGGGETLIVTRRTDNSDPSTGLYRTDANRSRAVEVQGPDPVEVDVLRAALDRVHRPTDAELLELLRHDGYQTDWS</sequence>
<dbReference type="EMBL" id="RAZS01000003">
    <property type="protein sequence ID" value="RKN21405.1"/>
    <property type="molecule type" value="Genomic_DNA"/>
</dbReference>
<comment type="caution">
    <text evidence="2">The sequence shown here is derived from an EMBL/GenBank/DDBJ whole genome shotgun (WGS) entry which is preliminary data.</text>
</comment>
<organism evidence="2 4">
    <name type="scientific">Micromonospora musae</name>
    <dbReference type="NCBI Taxonomy" id="1894970"/>
    <lineage>
        <taxon>Bacteria</taxon>
        <taxon>Bacillati</taxon>
        <taxon>Actinomycetota</taxon>
        <taxon>Actinomycetes</taxon>
        <taxon>Micromonosporales</taxon>
        <taxon>Micromonosporaceae</taxon>
        <taxon>Micromonospora</taxon>
    </lineage>
</organism>
<evidence type="ECO:0000313" key="3">
    <source>
        <dbReference type="Proteomes" id="UP000271548"/>
    </source>
</evidence>
<evidence type="ECO:0000313" key="4">
    <source>
        <dbReference type="Proteomes" id="UP000275865"/>
    </source>
</evidence>
<dbReference type="RefSeq" id="WP_120676573.1">
    <property type="nucleotide sequence ID" value="NZ_RAZS01000003.1"/>
</dbReference>
<keyword evidence="3" id="KW-1185">Reference proteome</keyword>
<protein>
    <submittedName>
        <fullName evidence="2">Uncharacterized protein</fullName>
    </submittedName>
</protein>
<gene>
    <name evidence="2" type="ORF">D7044_00935</name>
    <name evidence="1" type="ORF">D7147_11660</name>
</gene>
<accession>A0A3A9YMD0</accession>
<dbReference type="Proteomes" id="UP000275865">
    <property type="component" value="Unassembled WGS sequence"/>
</dbReference>
<dbReference type="OrthoDB" id="3389681at2"/>
<name>A0A3A9YMD0_9ACTN</name>
<proteinExistence type="predicted"/>